<dbReference type="Proteomes" id="UP001162992">
    <property type="component" value="Chromosome 2"/>
</dbReference>
<dbReference type="EMBL" id="CM055093">
    <property type="protein sequence ID" value="KAJ7565676.1"/>
    <property type="molecule type" value="Genomic_DNA"/>
</dbReference>
<evidence type="ECO:0000313" key="2">
    <source>
        <dbReference type="Proteomes" id="UP001162992"/>
    </source>
</evidence>
<sequence length="174" mass="19753">MVELLSTIQWLLPTTGRRTSLLTINLAKGGKEDPSNQSPNSGHPSVIFHRYFYSNRFFKPSDRSGCQRSDHILLFLPLAPNPCQTTVCDLICRAKDTFIGLSTAKVKGSRLLMDSRYWTTHMSNQLQGKERIRVSDIQKPFIPLVSLLLIRFNNRLWTLLGSTSFLREIGLSLS</sequence>
<evidence type="ECO:0000313" key="1">
    <source>
        <dbReference type="EMBL" id="KAJ7565676.1"/>
    </source>
</evidence>
<name>A0ACC2EGR7_DIPCM</name>
<comment type="caution">
    <text evidence="1">The sequence shown here is derived from an EMBL/GenBank/DDBJ whole genome shotgun (WGS) entry which is preliminary data.</text>
</comment>
<accession>A0ACC2EGR7</accession>
<protein>
    <submittedName>
        <fullName evidence="1">Uncharacterized protein</fullName>
    </submittedName>
</protein>
<gene>
    <name evidence="1" type="ORF">O6H91_02G070500</name>
</gene>
<reference evidence="2" key="1">
    <citation type="journal article" date="2024" name="Proc. Natl. Acad. Sci. U.S.A.">
        <title>Extraordinary preservation of gene collinearity over three hundred million years revealed in homosporous lycophytes.</title>
        <authorList>
            <person name="Li C."/>
            <person name="Wickell D."/>
            <person name="Kuo L.Y."/>
            <person name="Chen X."/>
            <person name="Nie B."/>
            <person name="Liao X."/>
            <person name="Peng D."/>
            <person name="Ji J."/>
            <person name="Jenkins J."/>
            <person name="Williams M."/>
            <person name="Shu S."/>
            <person name="Plott C."/>
            <person name="Barry K."/>
            <person name="Rajasekar S."/>
            <person name="Grimwood J."/>
            <person name="Han X."/>
            <person name="Sun S."/>
            <person name="Hou Z."/>
            <person name="He W."/>
            <person name="Dai G."/>
            <person name="Sun C."/>
            <person name="Schmutz J."/>
            <person name="Leebens-Mack J.H."/>
            <person name="Li F.W."/>
            <person name="Wang L."/>
        </authorList>
    </citation>
    <scope>NUCLEOTIDE SEQUENCE [LARGE SCALE GENOMIC DNA]</scope>
    <source>
        <strain evidence="2">cv. PW_Plant_1</strain>
    </source>
</reference>
<organism evidence="1 2">
    <name type="scientific">Diphasiastrum complanatum</name>
    <name type="common">Issler's clubmoss</name>
    <name type="synonym">Lycopodium complanatum</name>
    <dbReference type="NCBI Taxonomy" id="34168"/>
    <lineage>
        <taxon>Eukaryota</taxon>
        <taxon>Viridiplantae</taxon>
        <taxon>Streptophyta</taxon>
        <taxon>Embryophyta</taxon>
        <taxon>Tracheophyta</taxon>
        <taxon>Lycopodiopsida</taxon>
        <taxon>Lycopodiales</taxon>
        <taxon>Lycopodiaceae</taxon>
        <taxon>Lycopodioideae</taxon>
        <taxon>Diphasiastrum</taxon>
    </lineage>
</organism>
<proteinExistence type="predicted"/>
<keyword evidence="2" id="KW-1185">Reference proteome</keyword>